<feature type="region of interest" description="Disordered" evidence="1">
    <location>
        <begin position="1"/>
        <end position="46"/>
    </location>
</feature>
<keyword evidence="3" id="KW-1185">Reference proteome</keyword>
<reference evidence="2 3" key="1">
    <citation type="journal article" date="2014" name="BMC Microbiol.">
        <title>The oxygen-independent metabolism of cyclic monoterpenes in Castellaniella defragrans 65Phen.</title>
        <authorList>
            <person name="Petasch J."/>
            <person name="Disch E.M."/>
            <person name="Markert S."/>
            <person name="Becher D."/>
            <person name="Schweder T."/>
            <person name="Huttel B."/>
            <person name="Reinhardt R."/>
            <person name="Harder J."/>
        </authorList>
    </citation>
    <scope>NUCLEOTIDE SEQUENCE [LARGE SCALE GENOMIC DNA]</scope>
    <source>
        <strain evidence="2">65Phen</strain>
    </source>
</reference>
<organism evidence="2 3">
    <name type="scientific">Castellaniella defragrans (strain DSM 12143 / CCUG 39792 / 65Phen)</name>
    <name type="common">Alcaligenes defragrans</name>
    <dbReference type="NCBI Taxonomy" id="1437824"/>
    <lineage>
        <taxon>Bacteria</taxon>
        <taxon>Pseudomonadati</taxon>
        <taxon>Pseudomonadota</taxon>
        <taxon>Betaproteobacteria</taxon>
        <taxon>Burkholderiales</taxon>
        <taxon>Alcaligenaceae</taxon>
        <taxon>Castellaniella</taxon>
    </lineage>
</organism>
<evidence type="ECO:0000256" key="1">
    <source>
        <dbReference type="SAM" id="MobiDB-lite"/>
    </source>
</evidence>
<dbReference type="STRING" id="1437824.BN940_02081"/>
<dbReference type="AlphaFoldDB" id="W8X0T1"/>
<protein>
    <submittedName>
        <fullName evidence="2">Uncharacterized protein</fullName>
    </submittedName>
</protein>
<gene>
    <name evidence="2" type="ORF">BN940_02081</name>
</gene>
<dbReference type="KEGG" id="cdn:BN940_02081"/>
<proteinExistence type="predicted"/>
<evidence type="ECO:0000313" key="2">
    <source>
        <dbReference type="EMBL" id="CDM22892.1"/>
    </source>
</evidence>
<name>W8X0T1_CASD6</name>
<dbReference type="Proteomes" id="UP000019805">
    <property type="component" value="Chromosome"/>
</dbReference>
<accession>W8X0T1</accession>
<dbReference type="HOGENOM" id="CLU_3181605_0_0_4"/>
<dbReference type="EMBL" id="HG916765">
    <property type="protein sequence ID" value="CDM22892.1"/>
    <property type="molecule type" value="Genomic_DNA"/>
</dbReference>
<evidence type="ECO:0000313" key="3">
    <source>
        <dbReference type="Proteomes" id="UP000019805"/>
    </source>
</evidence>
<sequence length="46" mass="4869">MPVPCSKRGISPRRGLHAAPIRQAPGSPQGLRGVQTHPGHPNRTGH</sequence>